<comment type="subcellular location">
    <subcellularLocation>
        <location evidence="1">Cytoplasm</location>
    </subcellularLocation>
</comment>
<evidence type="ECO:0000256" key="3">
    <source>
        <dbReference type="ARBA" id="ARBA00011890"/>
    </source>
</evidence>
<dbReference type="PANTHER" id="PTHR11579">
    <property type="entry name" value="PROTEIN-L-ISOASPARTATE O-METHYLTRANSFERASE"/>
    <property type="match status" value="1"/>
</dbReference>
<name>A0A7S3QJJ7_9STRA</name>
<dbReference type="PANTHER" id="PTHR11579:SF0">
    <property type="entry name" value="PROTEIN-L-ISOASPARTATE(D-ASPARTATE) O-METHYLTRANSFERASE"/>
    <property type="match status" value="1"/>
</dbReference>
<evidence type="ECO:0000256" key="8">
    <source>
        <dbReference type="SAM" id="MobiDB-lite"/>
    </source>
</evidence>
<gene>
    <name evidence="10" type="ORF">CDEB00056_LOCUS24116</name>
</gene>
<dbReference type="GO" id="GO:0004719">
    <property type="term" value="F:protein-L-isoaspartate (D-aspartate) O-methyltransferase activity"/>
    <property type="evidence" value="ECO:0007669"/>
    <property type="project" value="UniProtKB-EC"/>
</dbReference>
<organism evidence="10">
    <name type="scientific">Chaetoceros debilis</name>
    <dbReference type="NCBI Taxonomy" id="122233"/>
    <lineage>
        <taxon>Eukaryota</taxon>
        <taxon>Sar</taxon>
        <taxon>Stramenopiles</taxon>
        <taxon>Ochrophyta</taxon>
        <taxon>Bacillariophyta</taxon>
        <taxon>Coscinodiscophyceae</taxon>
        <taxon>Chaetocerotophycidae</taxon>
        <taxon>Chaetocerotales</taxon>
        <taxon>Chaetocerotaceae</taxon>
        <taxon>Chaetoceros</taxon>
    </lineage>
</organism>
<dbReference type="EMBL" id="HBIO01031474">
    <property type="protein sequence ID" value="CAE0479262.1"/>
    <property type="molecule type" value="Transcribed_RNA"/>
</dbReference>
<dbReference type="Pfam" id="PF01135">
    <property type="entry name" value="PCMT"/>
    <property type="match status" value="2"/>
</dbReference>
<evidence type="ECO:0000256" key="7">
    <source>
        <dbReference type="ARBA" id="ARBA00022691"/>
    </source>
</evidence>
<keyword evidence="6" id="KW-0808">Transferase</keyword>
<dbReference type="PROSITE" id="PS01279">
    <property type="entry name" value="PCMT"/>
    <property type="match status" value="1"/>
</dbReference>
<keyword evidence="7" id="KW-0949">S-adenosyl-L-methionine</keyword>
<dbReference type="SUPFAM" id="SSF53335">
    <property type="entry name" value="S-adenosyl-L-methionine-dependent methyltransferases"/>
    <property type="match status" value="1"/>
</dbReference>
<evidence type="ECO:0000256" key="1">
    <source>
        <dbReference type="ARBA" id="ARBA00004496"/>
    </source>
</evidence>
<feature type="chain" id="PRO_5031236365" description="protein-L-isoaspartate(D-aspartate) O-methyltransferase" evidence="9">
    <location>
        <begin position="27"/>
        <end position="348"/>
    </location>
</feature>
<reference evidence="10" key="1">
    <citation type="submission" date="2021-01" db="EMBL/GenBank/DDBJ databases">
        <authorList>
            <person name="Corre E."/>
            <person name="Pelletier E."/>
            <person name="Niang G."/>
            <person name="Scheremetjew M."/>
            <person name="Finn R."/>
            <person name="Kale V."/>
            <person name="Holt S."/>
            <person name="Cochrane G."/>
            <person name="Meng A."/>
            <person name="Brown T."/>
            <person name="Cohen L."/>
        </authorList>
    </citation>
    <scope>NUCLEOTIDE SEQUENCE</scope>
    <source>
        <strain evidence="10">MM31A-1</strain>
    </source>
</reference>
<evidence type="ECO:0000256" key="6">
    <source>
        <dbReference type="ARBA" id="ARBA00022679"/>
    </source>
</evidence>
<dbReference type="CDD" id="cd02440">
    <property type="entry name" value="AdoMet_MTases"/>
    <property type="match status" value="1"/>
</dbReference>
<comment type="similarity">
    <text evidence="2">Belongs to the methyltransferase superfamily. L-isoaspartyl/D-aspartyl protein methyltransferase family.</text>
</comment>
<dbReference type="GO" id="GO:0032259">
    <property type="term" value="P:methylation"/>
    <property type="evidence" value="ECO:0007669"/>
    <property type="project" value="UniProtKB-KW"/>
</dbReference>
<accession>A0A7S3QJJ7</accession>
<keyword evidence="4" id="KW-0963">Cytoplasm</keyword>
<dbReference type="GO" id="GO:0005737">
    <property type="term" value="C:cytoplasm"/>
    <property type="evidence" value="ECO:0007669"/>
    <property type="project" value="UniProtKB-SubCell"/>
</dbReference>
<dbReference type="AlphaFoldDB" id="A0A7S3QJJ7"/>
<evidence type="ECO:0000256" key="9">
    <source>
        <dbReference type="SAM" id="SignalP"/>
    </source>
</evidence>
<dbReference type="EC" id="2.1.1.77" evidence="3"/>
<feature type="signal peptide" evidence="9">
    <location>
        <begin position="1"/>
        <end position="26"/>
    </location>
</feature>
<sequence>MRVFPISKQFRVFAFAFAFLPLPIAPFSYNIPVPPACNNSKLFLSSNNIRNIVRVSNTSASPFKMSLGAWRCHGATNREMVEKLAEARIIKSPQVKEAFLKVDRSNFLVVDTSTTSRRDTVAEAPYMDAPQPIGCGQTISAPHMHAYALEEILPTLIKFSTSDDSAAGEGTRTSPTSTNNNKEGELRILDVGCGSGYLTTVLGRMVDRSITNKGRGPIPPLHPGSVYGIEVVDALVTLSRNNILKENKDLFDSDTVTVIKADGWKGLPKYAPYHAIHVGAAAETCPMDLMMQLHPNGGIMVIPVGPNGGMQDLYRIERIRDNEVYEETDFDVLALLGVRYVPLVHSDL</sequence>
<proteinExistence type="inferred from homology"/>
<evidence type="ECO:0000256" key="4">
    <source>
        <dbReference type="ARBA" id="ARBA00022490"/>
    </source>
</evidence>
<feature type="compositionally biased region" description="Polar residues" evidence="8">
    <location>
        <begin position="171"/>
        <end position="181"/>
    </location>
</feature>
<protein>
    <recommendedName>
        <fullName evidence="3">protein-L-isoaspartate(D-aspartate) O-methyltransferase</fullName>
        <ecNumber evidence="3">2.1.1.77</ecNumber>
    </recommendedName>
</protein>
<dbReference type="InterPro" id="IPR029063">
    <property type="entry name" value="SAM-dependent_MTases_sf"/>
</dbReference>
<evidence type="ECO:0000256" key="5">
    <source>
        <dbReference type="ARBA" id="ARBA00022603"/>
    </source>
</evidence>
<dbReference type="InterPro" id="IPR000682">
    <property type="entry name" value="PCMT"/>
</dbReference>
<dbReference type="Gene3D" id="3.40.50.150">
    <property type="entry name" value="Vaccinia Virus protein VP39"/>
    <property type="match status" value="1"/>
</dbReference>
<evidence type="ECO:0000313" key="10">
    <source>
        <dbReference type="EMBL" id="CAE0479262.1"/>
    </source>
</evidence>
<keyword evidence="5" id="KW-0489">Methyltransferase</keyword>
<evidence type="ECO:0000256" key="2">
    <source>
        <dbReference type="ARBA" id="ARBA00005369"/>
    </source>
</evidence>
<feature type="region of interest" description="Disordered" evidence="8">
    <location>
        <begin position="163"/>
        <end position="182"/>
    </location>
</feature>
<keyword evidence="9" id="KW-0732">Signal</keyword>